<feature type="domain" description="Fibronectin type III-like" evidence="3">
    <location>
        <begin position="657"/>
        <end position="722"/>
    </location>
</feature>
<reference evidence="4" key="1">
    <citation type="submission" date="2021-11" db="EMBL/GenBank/DDBJ databases">
        <title>Streptomyces corallinus and Kineosporia corallina sp. nov., two new coral-derived marine actinobacteria.</title>
        <authorList>
            <person name="Buangrab K."/>
            <person name="Sutthacheep M."/>
            <person name="Yeemin T."/>
            <person name="Harunari E."/>
            <person name="Igarashi Y."/>
            <person name="Sripreechasak P."/>
            <person name="Kanchanasin P."/>
            <person name="Tanasupawat S."/>
            <person name="Phongsopitanun W."/>
        </authorList>
    </citation>
    <scope>NUCLEOTIDE SEQUENCE</scope>
    <source>
        <strain evidence="4">JCM 31032</strain>
    </source>
</reference>
<dbReference type="InterPro" id="IPR051915">
    <property type="entry name" value="Cellulose_Degrad_GH3"/>
</dbReference>
<dbReference type="Pfam" id="PF01915">
    <property type="entry name" value="Glyco_hydro_3_C"/>
    <property type="match status" value="1"/>
</dbReference>
<dbReference type="GO" id="GO:0009251">
    <property type="term" value="P:glucan catabolic process"/>
    <property type="evidence" value="ECO:0007669"/>
    <property type="project" value="TreeGrafter"/>
</dbReference>
<keyword evidence="1 4" id="KW-0378">Hydrolase</keyword>
<evidence type="ECO:0000313" key="4">
    <source>
        <dbReference type="EMBL" id="MCD5311829.1"/>
    </source>
</evidence>
<dbReference type="Proteomes" id="UP001138997">
    <property type="component" value="Unassembled WGS sequence"/>
</dbReference>
<comment type="caution">
    <text evidence="4">The sequence shown here is derived from an EMBL/GenBank/DDBJ whole genome shotgun (WGS) entry which is preliminary data.</text>
</comment>
<dbReference type="InterPro" id="IPR036881">
    <property type="entry name" value="Glyco_hydro_3_C_sf"/>
</dbReference>
<sequence length="735" mass="77369">MIDARVADLLSRMTLTEKVGQLNQRLCGWRAWRRTGKGFAATEELLAEARRFGGIGAVYGLQRADAWSGQGWETGVRADEAAELTATIQQTIVAESRLGIPALFVEEVPHGHQALDGTVLPVALAVASTWDPDLYEEACRAVAAEVQARGVHVALVSTLDVLRDPRWGRAEETFGEDPWLASAFTTAAVRGMQHNGKVAAVLKHAAGQGATVGGRNWAATELGWRELAEIHLPPVRAAVEAGAAGLMAAYSEVEGLPVAANRRLLTEIIRHQMGFPGLVMADGTALDRLLRMTGDPVAAAALALRSGVDLSLWDEVYPHLGEAIERGLASEEDLDQAVARVLSLKFRLGLFDSPRASLGTENLRRESAALSGRIAASAITLLHDREGILPLRAHRIAVLGPHADTLEHALGDYTAPQPADLGPTIAQALNAMSTVPGSDIATADGSGIPEAVALARAADVAVVCLGGSSARDSTTTFDTNGAARSGSNTSQMTAGEGVDLARLELGRGQRALLSQVAATGTPVVAVVVQGRPHVLGEVLDLAGACLSTFYPGPALGETVADVLLGRREPTGRLPVSLPREAASLPVHYNHRDHDWAGYLDAPPGPLLPFGAGLGTGELILSAPRLSHDHVRLADLRAGRTITCDVSVRNDGSTASSTVVQLYLRRITASIWPRTRELRGFRRVTVPAGGATTVVFPIGAAELADAEQHLEAGAVELQTGVSSADLTSVRLHIQSD</sequence>
<proteinExistence type="predicted"/>
<dbReference type="Gene3D" id="2.60.40.10">
    <property type="entry name" value="Immunoglobulins"/>
    <property type="match status" value="1"/>
</dbReference>
<dbReference type="SMART" id="SM01217">
    <property type="entry name" value="Fn3_like"/>
    <property type="match status" value="1"/>
</dbReference>
<dbReference type="PANTHER" id="PTHR30620:SF123">
    <property type="entry name" value="BETA-XYLOSIDASE"/>
    <property type="match status" value="1"/>
</dbReference>
<dbReference type="SUPFAM" id="SSF51445">
    <property type="entry name" value="(Trans)glycosidases"/>
    <property type="match status" value="1"/>
</dbReference>
<dbReference type="InterPro" id="IPR001764">
    <property type="entry name" value="Glyco_hydro_3_N"/>
</dbReference>
<feature type="region of interest" description="Disordered" evidence="2">
    <location>
        <begin position="476"/>
        <end position="495"/>
    </location>
</feature>
<evidence type="ECO:0000259" key="3">
    <source>
        <dbReference type="SMART" id="SM01217"/>
    </source>
</evidence>
<dbReference type="Pfam" id="PF00933">
    <property type="entry name" value="Glyco_hydro_3"/>
    <property type="match status" value="1"/>
</dbReference>
<dbReference type="Pfam" id="PF14310">
    <property type="entry name" value="Fn3-like"/>
    <property type="match status" value="1"/>
</dbReference>
<dbReference type="InterPro" id="IPR002772">
    <property type="entry name" value="Glyco_hydro_3_C"/>
</dbReference>
<dbReference type="AlphaFoldDB" id="A0A9X1STF9"/>
<dbReference type="GO" id="GO:0008422">
    <property type="term" value="F:beta-glucosidase activity"/>
    <property type="evidence" value="ECO:0007669"/>
    <property type="project" value="TreeGrafter"/>
</dbReference>
<evidence type="ECO:0000256" key="2">
    <source>
        <dbReference type="SAM" id="MobiDB-lite"/>
    </source>
</evidence>
<dbReference type="InterPro" id="IPR036962">
    <property type="entry name" value="Glyco_hydro_3_N_sf"/>
</dbReference>
<dbReference type="InterPro" id="IPR017853">
    <property type="entry name" value="GH"/>
</dbReference>
<keyword evidence="5" id="KW-1185">Reference proteome</keyword>
<evidence type="ECO:0000256" key="1">
    <source>
        <dbReference type="ARBA" id="ARBA00022801"/>
    </source>
</evidence>
<name>A0A9X1STF9_9ACTN</name>
<dbReference type="PRINTS" id="PR00133">
    <property type="entry name" value="GLHYDRLASE3"/>
</dbReference>
<protein>
    <submittedName>
        <fullName evidence="4">Glycoside hydrolase family 3 C-terminal domain-containing protein</fullName>
    </submittedName>
</protein>
<dbReference type="InterPro" id="IPR026891">
    <property type="entry name" value="Fn3-like"/>
</dbReference>
<evidence type="ECO:0000313" key="5">
    <source>
        <dbReference type="Proteomes" id="UP001138997"/>
    </source>
</evidence>
<organism evidence="4 5">
    <name type="scientific">Kineosporia babensis</name>
    <dbReference type="NCBI Taxonomy" id="499548"/>
    <lineage>
        <taxon>Bacteria</taxon>
        <taxon>Bacillati</taxon>
        <taxon>Actinomycetota</taxon>
        <taxon>Actinomycetes</taxon>
        <taxon>Kineosporiales</taxon>
        <taxon>Kineosporiaceae</taxon>
        <taxon>Kineosporia</taxon>
    </lineage>
</organism>
<gene>
    <name evidence="4" type="ORF">LR394_13045</name>
</gene>
<dbReference type="PANTHER" id="PTHR30620">
    <property type="entry name" value="PERIPLASMIC BETA-GLUCOSIDASE-RELATED"/>
    <property type="match status" value="1"/>
</dbReference>
<dbReference type="Gene3D" id="3.20.20.300">
    <property type="entry name" value="Glycoside hydrolase, family 3, N-terminal domain"/>
    <property type="match status" value="1"/>
</dbReference>
<dbReference type="SUPFAM" id="SSF52279">
    <property type="entry name" value="Beta-D-glucan exohydrolase, C-terminal domain"/>
    <property type="match status" value="1"/>
</dbReference>
<dbReference type="InterPro" id="IPR013783">
    <property type="entry name" value="Ig-like_fold"/>
</dbReference>
<dbReference type="Gene3D" id="3.40.50.1700">
    <property type="entry name" value="Glycoside hydrolase family 3 C-terminal domain"/>
    <property type="match status" value="1"/>
</dbReference>
<accession>A0A9X1STF9</accession>
<dbReference type="EMBL" id="JAJOMB010000006">
    <property type="protein sequence ID" value="MCD5311829.1"/>
    <property type="molecule type" value="Genomic_DNA"/>
</dbReference>